<dbReference type="EMBL" id="LXZO01000079">
    <property type="protein sequence ID" value="PAY47516.1"/>
    <property type="molecule type" value="Genomic_DNA"/>
</dbReference>
<evidence type="ECO:0000313" key="3">
    <source>
        <dbReference type="EMBL" id="PAY47516.1"/>
    </source>
</evidence>
<dbReference type="CDD" id="cd24021">
    <property type="entry name" value="ASKHA_NBD_ParM_Psk41-like"/>
    <property type="match status" value="1"/>
</dbReference>
<protein>
    <submittedName>
        <fullName evidence="3">StbA</fullName>
    </submittedName>
</protein>
<name>A0A9X6S5V6_9LACO</name>
<evidence type="ECO:0000313" key="4">
    <source>
        <dbReference type="Proteomes" id="UP000218139"/>
    </source>
</evidence>
<dbReference type="RefSeq" id="WP_095759708.1">
    <property type="nucleotide sequence ID" value="NZ_LXZO01000079.1"/>
</dbReference>
<dbReference type="Pfam" id="PF22128">
    <property type="entry name" value="Alp7A_like_C"/>
    <property type="match status" value="1"/>
</dbReference>
<feature type="domain" description="Actin-like protein N-terminal" evidence="1">
    <location>
        <begin position="6"/>
        <end position="166"/>
    </location>
</feature>
<dbReference type="InterPro" id="IPR054368">
    <property type="entry name" value="Alp7A-like_C"/>
</dbReference>
<dbReference type="Pfam" id="PF17989">
    <property type="entry name" value="ALP_N"/>
    <property type="match status" value="1"/>
</dbReference>
<dbReference type="InterPro" id="IPR043129">
    <property type="entry name" value="ATPase_NBD"/>
</dbReference>
<dbReference type="Gene3D" id="3.30.420.40">
    <property type="match status" value="2"/>
</dbReference>
<sequence>MEIFSLDLGNKQTKLKSSKNEYVLPSQILNGEDMPQQLSDFGKKRDINYFKVPFDDSEWIWGKDLSTLKRDDYLQDTLMHQNRYSNDTFKLLANFALGLLATDFEKAVENILEVTVVTGLPTDDYNSQKQLKDLSSILKGQHQIEVDGITYTVRVKHVLIIPQPVGTFYDVLLDDEGVLVNDELLEEKVGIVDAGGGTILIDTLLNFELDKRNRRQYATGANDLYEAIMSQMDGNVSLYQIEKMVRNGIKERKFSYRYSKNHIEDVTDLVEKEITNFTRRLVSNLKSTFKDIDSIDTLIITGGSANLINQRLIVDFFETAYFVKDSELANVRGFYKYALTAE</sequence>
<gene>
    <name evidence="3" type="ORF">A8C52_00610</name>
</gene>
<dbReference type="InterPro" id="IPR040607">
    <property type="entry name" value="ALP_N"/>
</dbReference>
<reference evidence="3 4" key="1">
    <citation type="submission" date="2016-05" db="EMBL/GenBank/DDBJ databases">
        <authorList>
            <person name="Lee J.-Y."/>
            <person name="Kim E.B."/>
            <person name="Choi Y.-J."/>
        </authorList>
    </citation>
    <scope>NUCLEOTIDE SEQUENCE [LARGE SCALE GENOMIC DNA]</scope>
    <source>
        <strain evidence="3 4">KLA006</strain>
    </source>
</reference>
<accession>A0A9X6S5V6</accession>
<feature type="domain" description="Alp7A-like C-terminal" evidence="2">
    <location>
        <begin position="190"/>
        <end position="310"/>
    </location>
</feature>
<comment type="caution">
    <text evidence="3">The sequence shown here is derived from an EMBL/GenBank/DDBJ whole genome shotgun (WGS) entry which is preliminary data.</text>
</comment>
<evidence type="ECO:0000259" key="2">
    <source>
        <dbReference type="Pfam" id="PF22128"/>
    </source>
</evidence>
<dbReference type="AlphaFoldDB" id="A0A9X6S5V6"/>
<proteinExistence type="predicted"/>
<organism evidence="3 4">
    <name type="scientific">Ligilactobacillus salivarius</name>
    <dbReference type="NCBI Taxonomy" id="1624"/>
    <lineage>
        <taxon>Bacteria</taxon>
        <taxon>Bacillati</taxon>
        <taxon>Bacillota</taxon>
        <taxon>Bacilli</taxon>
        <taxon>Lactobacillales</taxon>
        <taxon>Lactobacillaceae</taxon>
        <taxon>Ligilactobacillus</taxon>
    </lineage>
</organism>
<dbReference type="SUPFAM" id="SSF53067">
    <property type="entry name" value="Actin-like ATPase domain"/>
    <property type="match status" value="2"/>
</dbReference>
<evidence type="ECO:0000259" key="1">
    <source>
        <dbReference type="Pfam" id="PF17989"/>
    </source>
</evidence>
<dbReference type="Proteomes" id="UP000218139">
    <property type="component" value="Unassembled WGS sequence"/>
</dbReference>